<gene>
    <name evidence="1" type="ORF">OTI717_LOCUS40889</name>
</gene>
<protein>
    <submittedName>
        <fullName evidence="1">Uncharacterized protein</fullName>
    </submittedName>
</protein>
<evidence type="ECO:0000313" key="1">
    <source>
        <dbReference type="EMBL" id="CAF4264511.1"/>
    </source>
</evidence>
<sequence>KKLKLPTSTIDNINNNDQEQINNLMNSILNHLDDTVISKLL</sequence>
<name>A0A820FJZ0_9BILA</name>
<dbReference type="Proteomes" id="UP000663823">
    <property type="component" value="Unassembled WGS sequence"/>
</dbReference>
<comment type="caution">
    <text evidence="1">The sequence shown here is derived from an EMBL/GenBank/DDBJ whole genome shotgun (WGS) entry which is preliminary data.</text>
</comment>
<accession>A0A820FJZ0</accession>
<dbReference type="AlphaFoldDB" id="A0A820FJZ0"/>
<evidence type="ECO:0000313" key="2">
    <source>
        <dbReference type="Proteomes" id="UP000663823"/>
    </source>
</evidence>
<organism evidence="1 2">
    <name type="scientific">Rotaria sordida</name>
    <dbReference type="NCBI Taxonomy" id="392033"/>
    <lineage>
        <taxon>Eukaryota</taxon>
        <taxon>Metazoa</taxon>
        <taxon>Spiralia</taxon>
        <taxon>Gnathifera</taxon>
        <taxon>Rotifera</taxon>
        <taxon>Eurotatoria</taxon>
        <taxon>Bdelloidea</taxon>
        <taxon>Philodinida</taxon>
        <taxon>Philodinidae</taxon>
        <taxon>Rotaria</taxon>
    </lineage>
</organism>
<feature type="non-terminal residue" evidence="1">
    <location>
        <position position="1"/>
    </location>
</feature>
<proteinExistence type="predicted"/>
<reference evidence="1" key="1">
    <citation type="submission" date="2021-02" db="EMBL/GenBank/DDBJ databases">
        <authorList>
            <person name="Nowell W R."/>
        </authorList>
    </citation>
    <scope>NUCLEOTIDE SEQUENCE</scope>
</reference>
<dbReference type="EMBL" id="CAJOAX010036066">
    <property type="protein sequence ID" value="CAF4264511.1"/>
    <property type="molecule type" value="Genomic_DNA"/>
</dbReference>